<evidence type="ECO:0000256" key="1">
    <source>
        <dbReference type="ARBA" id="ARBA00004442"/>
    </source>
</evidence>
<dbReference type="InterPro" id="IPR032608">
    <property type="entry name" value="DUF4892"/>
</dbReference>
<dbReference type="InterPro" id="IPR036737">
    <property type="entry name" value="OmpA-like_sf"/>
</dbReference>
<feature type="domain" description="OmpA-like" evidence="7">
    <location>
        <begin position="202"/>
        <end position="318"/>
    </location>
</feature>
<dbReference type="InterPro" id="IPR006664">
    <property type="entry name" value="OMP_bac"/>
</dbReference>
<evidence type="ECO:0000313" key="8">
    <source>
        <dbReference type="EMBL" id="SDJ42543.1"/>
    </source>
</evidence>
<keyword evidence="9" id="KW-1185">Reference proteome</keyword>
<dbReference type="Proteomes" id="UP000198706">
    <property type="component" value="Unassembled WGS sequence"/>
</dbReference>
<dbReference type="CDD" id="cd07185">
    <property type="entry name" value="OmpA_C-like"/>
    <property type="match status" value="1"/>
</dbReference>
<dbReference type="GO" id="GO:0009279">
    <property type="term" value="C:cell outer membrane"/>
    <property type="evidence" value="ECO:0007669"/>
    <property type="project" value="UniProtKB-SubCell"/>
</dbReference>
<organism evidence="8 9">
    <name type="scientific">Pseudomonas indica</name>
    <dbReference type="NCBI Taxonomy" id="137658"/>
    <lineage>
        <taxon>Bacteria</taxon>
        <taxon>Pseudomonadati</taxon>
        <taxon>Pseudomonadota</taxon>
        <taxon>Gammaproteobacteria</taxon>
        <taxon>Pseudomonadales</taxon>
        <taxon>Pseudomonadaceae</taxon>
        <taxon>Pseudomonas</taxon>
    </lineage>
</organism>
<sequence length="318" mass="35181">MYKGMAVLGMGIAGVAAALAADLPGSADHPLIPRYQDAEIIKYETKAYTDRRFFNTPAKAYGGLEKNLESTVALEGKLTGLVYRAPAERTPLEVLRNYQQALQEAGFEELFACEKEACGGRNFNHAVTTDNDLREYQQDQRYLLSRLSRPEGDVYAALYVVLNKSGGGENRGRSMIQLDVLEQKPMEQRMVVVDAPAMQRDLDSKGRVALYGIFFDFDKDSMRADSKPQLDEIAALLKAGPMRVLVVGHSDAKGALDYNRELSQRRAQSIVEALVRDYGIARERLSAVGVGMAAPVASNRTEEGRAQNRRVELVDRGE</sequence>
<dbReference type="Gene3D" id="3.30.1330.60">
    <property type="entry name" value="OmpA-like domain"/>
    <property type="match status" value="1"/>
</dbReference>
<feature type="compositionally biased region" description="Basic and acidic residues" evidence="5">
    <location>
        <begin position="300"/>
        <end position="318"/>
    </location>
</feature>
<dbReference type="InterPro" id="IPR006665">
    <property type="entry name" value="OmpA-like"/>
</dbReference>
<evidence type="ECO:0000256" key="6">
    <source>
        <dbReference type="SAM" id="SignalP"/>
    </source>
</evidence>
<accession>A0A1G8TM94</accession>
<proteinExistence type="predicted"/>
<evidence type="ECO:0000256" key="4">
    <source>
        <dbReference type="PROSITE-ProRule" id="PRU00473"/>
    </source>
</evidence>
<evidence type="ECO:0000259" key="7">
    <source>
        <dbReference type="PROSITE" id="PS51123"/>
    </source>
</evidence>
<dbReference type="EMBL" id="FNFD01000001">
    <property type="protein sequence ID" value="SDJ42543.1"/>
    <property type="molecule type" value="Genomic_DNA"/>
</dbReference>
<evidence type="ECO:0000256" key="3">
    <source>
        <dbReference type="ARBA" id="ARBA00023237"/>
    </source>
</evidence>
<dbReference type="InterPro" id="IPR050330">
    <property type="entry name" value="Bact_OuterMem_StrucFunc"/>
</dbReference>
<dbReference type="RefSeq" id="WP_084333374.1">
    <property type="nucleotide sequence ID" value="NZ_FNFD01000001.1"/>
</dbReference>
<comment type="subcellular location">
    <subcellularLocation>
        <location evidence="1">Cell outer membrane</location>
    </subcellularLocation>
</comment>
<dbReference type="PROSITE" id="PS51123">
    <property type="entry name" value="OMPA_2"/>
    <property type="match status" value="1"/>
</dbReference>
<dbReference type="Pfam" id="PF16234">
    <property type="entry name" value="DUF4892"/>
    <property type="match status" value="1"/>
</dbReference>
<evidence type="ECO:0000256" key="5">
    <source>
        <dbReference type="SAM" id="MobiDB-lite"/>
    </source>
</evidence>
<gene>
    <name evidence="8" type="ORF">SAMN05216186_101413</name>
</gene>
<keyword evidence="3" id="KW-0998">Cell outer membrane</keyword>
<dbReference type="AlphaFoldDB" id="A0A1G8TM94"/>
<dbReference type="SUPFAM" id="SSF103088">
    <property type="entry name" value="OmpA-like"/>
    <property type="match status" value="1"/>
</dbReference>
<feature type="chain" id="PRO_5011753039" evidence="6">
    <location>
        <begin position="21"/>
        <end position="318"/>
    </location>
</feature>
<feature type="signal peptide" evidence="6">
    <location>
        <begin position="1"/>
        <end position="20"/>
    </location>
</feature>
<protein>
    <submittedName>
        <fullName evidence="8">Outer membrane protein OmpA</fullName>
    </submittedName>
</protein>
<dbReference type="PANTHER" id="PTHR30329:SF21">
    <property type="entry name" value="LIPOPROTEIN YIAD-RELATED"/>
    <property type="match status" value="1"/>
</dbReference>
<keyword evidence="2 4" id="KW-0472">Membrane</keyword>
<dbReference type="PANTHER" id="PTHR30329">
    <property type="entry name" value="STATOR ELEMENT OF FLAGELLAR MOTOR COMPLEX"/>
    <property type="match status" value="1"/>
</dbReference>
<keyword evidence="6" id="KW-0732">Signal</keyword>
<dbReference type="STRING" id="137658.SAMN05216186_101413"/>
<feature type="region of interest" description="Disordered" evidence="5">
    <location>
        <begin position="299"/>
        <end position="318"/>
    </location>
</feature>
<dbReference type="PRINTS" id="PR01021">
    <property type="entry name" value="OMPADOMAIN"/>
</dbReference>
<evidence type="ECO:0000256" key="2">
    <source>
        <dbReference type="ARBA" id="ARBA00023136"/>
    </source>
</evidence>
<evidence type="ECO:0000313" key="9">
    <source>
        <dbReference type="Proteomes" id="UP000198706"/>
    </source>
</evidence>
<reference evidence="8 9" key="1">
    <citation type="submission" date="2016-10" db="EMBL/GenBank/DDBJ databases">
        <authorList>
            <person name="de Groot N.N."/>
        </authorList>
    </citation>
    <scope>NUCLEOTIDE SEQUENCE [LARGE SCALE GENOMIC DNA]</scope>
    <source>
        <strain evidence="8 9">JCM 21544</strain>
    </source>
</reference>
<name>A0A1G8TM94_9PSED</name>
<dbReference type="Pfam" id="PF00691">
    <property type="entry name" value="OmpA"/>
    <property type="match status" value="1"/>
</dbReference>